<keyword evidence="2" id="KW-1185">Reference proteome</keyword>
<proteinExistence type="predicted"/>
<evidence type="ECO:0000313" key="2">
    <source>
        <dbReference type="Proteomes" id="UP000789366"/>
    </source>
</evidence>
<protein>
    <submittedName>
        <fullName evidence="1">9645_t:CDS:1</fullName>
    </submittedName>
</protein>
<dbReference type="EMBL" id="CAJVPW010000881">
    <property type="protein sequence ID" value="CAG8468682.1"/>
    <property type="molecule type" value="Genomic_DNA"/>
</dbReference>
<sequence length="509" mass="57366">MWEIETIDKMYHVIRVSANVDSLSYWVASITILTSLFEALLFPVLISIVWIFLYKFKYRINGSEFRLCMDATYGSILNLVLNTFLRHNRLSKGMFIFIFAFFMATIFGKNIPNIALSKIIGIYNFTNIINSNIDLFSNNWNCTYSSCSADFENDFALVSNLKSIQNAFSRNNVQTAYWGSTNSNNTLYAVRAKTNPSSCRFLIETVTSNALGNITDTFLHDCSNFTGSYSAHLDSTRSIGLDSFPRQVSLVTSIMDRCDIPMNMFLITPNFSSDVKKLANWLINGGCRTYNFQRSCSISLTCDISIDWKQMQIFGNTPDEINILEITTFNNSLANLVDLFSQHVLFADINGKVFGDILSASIVDNMTSVQTRWVNTIKYQGNQSNFNFLDEFDSILSRSLASAVQSFMNNVSVDVNNTKETPALGIWIELSIFLSVAFLFCFISLLFFMFKHDQLLLPLSVLNLGILSNAIFKEGDGASTGGLPLNYDVKTSWPFVFSKDEELIPANLA</sequence>
<name>A0ACA9KE91_9GLOM</name>
<reference evidence="1" key="1">
    <citation type="submission" date="2021-06" db="EMBL/GenBank/DDBJ databases">
        <authorList>
            <person name="Kallberg Y."/>
            <person name="Tangrot J."/>
            <person name="Rosling A."/>
        </authorList>
    </citation>
    <scope>NUCLEOTIDE SEQUENCE</scope>
    <source>
        <strain evidence="1">28 12/20/2015</strain>
    </source>
</reference>
<evidence type="ECO:0000313" key="1">
    <source>
        <dbReference type="EMBL" id="CAG8468682.1"/>
    </source>
</evidence>
<comment type="caution">
    <text evidence="1">The sequence shown here is derived from an EMBL/GenBank/DDBJ whole genome shotgun (WGS) entry which is preliminary data.</text>
</comment>
<dbReference type="Proteomes" id="UP000789366">
    <property type="component" value="Unassembled WGS sequence"/>
</dbReference>
<accession>A0ACA9KE91</accession>
<gene>
    <name evidence="1" type="ORF">SPELUC_LOCUS1591</name>
</gene>
<organism evidence="1 2">
    <name type="scientific">Cetraspora pellucida</name>
    <dbReference type="NCBI Taxonomy" id="1433469"/>
    <lineage>
        <taxon>Eukaryota</taxon>
        <taxon>Fungi</taxon>
        <taxon>Fungi incertae sedis</taxon>
        <taxon>Mucoromycota</taxon>
        <taxon>Glomeromycotina</taxon>
        <taxon>Glomeromycetes</taxon>
        <taxon>Diversisporales</taxon>
        <taxon>Gigasporaceae</taxon>
        <taxon>Cetraspora</taxon>
    </lineage>
</organism>